<protein>
    <submittedName>
        <fullName evidence="2">DUF3987 domain-containing protein</fullName>
    </submittedName>
</protein>
<evidence type="ECO:0000313" key="3">
    <source>
        <dbReference type="Proteomes" id="UP000557899"/>
    </source>
</evidence>
<dbReference type="SUPFAM" id="SSF56747">
    <property type="entry name" value="Prim-pol domain"/>
    <property type="match status" value="1"/>
</dbReference>
<dbReference type="InterPro" id="IPR015330">
    <property type="entry name" value="DNA_primase/pol_bifunc_N"/>
</dbReference>
<dbReference type="Pfam" id="PF13148">
    <property type="entry name" value="DUF3987"/>
    <property type="match status" value="1"/>
</dbReference>
<dbReference type="AlphaFoldDB" id="A0A7X6PNF2"/>
<sequence>MNDNTTNAQDVKGIPPFVAEYIRKGWEVPIPLPQGAKYPPGAGMTGRIARLTQDEIRAHWEGVSGSSNCGLRMQIAGEYDVVGLDVDQYDKKHGKDNLVELMETLGDLPLHEIPRSTRRGVDADSAQFFFLVPKGLDFRDKVCADVDVVQFGHRYSAVWPSEVEGQTYRWYIGDEEVEIPNVKDLPVLDEVWVDYLKRDSLRYADAPAAPSRGYEDALNWLEGRVYPGESDYVPQIDWEDVGGRHDAMRSEMWSLLCGAVFEGRAGLLSDLETLRSAFLDATNGAPERVSAYERALINGVAKIEGAITSGMRPDRNWLEMKGIPNFGDLLARQAEAYLAEMIEEEQTSESLEDRRAAAVAAVEASAPEDYWQTQPVLAEIAHYATRASVDKYSLLFRVLTYLSAEMPPTVYLEDMGQPLTLYSAVIAESGAGKGVLDKVADALVGQYLYNGDPVLRPGTGNLHTLLTALGDFTRPETKKNEDGTEEPLPMKKHRMLIQGNELAAWAEMQGNAEWAGAMADVFDGQGDYEVRNTANCYHFGVNQHSLAVTFSVQPDAAGYLFAATGRGLPGRFLISALPPLERVLPEDFDPWDLDSDFEVDTFDPARDVSRLKINSRFFLETGPFHLSDDARRVNARLKRAWDEELGEYKQLRAEKIFSQMPKVKLRVAVLLTVLLDLGEGREVPLEALRMADFLLKVSVENTRYARDLADAEARKGNAAVAAERKRADADADLTVAKENVLAVIDKSPNGKAGLGRINDRKRATAEHHPAAIAELVAEGVLEVIKTPKAPDAYKRV</sequence>
<comment type="caution">
    <text evidence="2">The sequence shown here is derived from an EMBL/GenBank/DDBJ whole genome shotgun (WGS) entry which is preliminary data.</text>
</comment>
<reference evidence="2 3" key="1">
    <citation type="journal article" date="2020" name="Biotechnol. Biofuels">
        <title>New insights from the biogas microbiome by comprehensive genome-resolved metagenomics of nearly 1600 species originating from multiple anaerobic digesters.</title>
        <authorList>
            <person name="Campanaro S."/>
            <person name="Treu L."/>
            <person name="Rodriguez-R L.M."/>
            <person name="Kovalovszki A."/>
            <person name="Ziels R.M."/>
            <person name="Maus I."/>
            <person name="Zhu X."/>
            <person name="Kougias P.G."/>
            <person name="Basile A."/>
            <person name="Luo G."/>
            <person name="Schluter A."/>
            <person name="Konstantinidis K.T."/>
            <person name="Angelidaki I."/>
        </authorList>
    </citation>
    <scope>NUCLEOTIDE SEQUENCE [LARGE SCALE GENOMIC DNA]</scope>
    <source>
        <strain evidence="2">AS15tlH2ME_198</strain>
    </source>
</reference>
<name>A0A7X6PNF2_9CORY</name>
<dbReference type="InterPro" id="IPR025048">
    <property type="entry name" value="DUF3987"/>
</dbReference>
<dbReference type="Proteomes" id="UP000557899">
    <property type="component" value="Unassembled WGS sequence"/>
</dbReference>
<dbReference type="Pfam" id="PF09250">
    <property type="entry name" value="Prim-Pol"/>
    <property type="match status" value="1"/>
</dbReference>
<organism evidence="2 3">
    <name type="scientific">Corynebacterium humireducens</name>
    <dbReference type="NCBI Taxonomy" id="1223514"/>
    <lineage>
        <taxon>Bacteria</taxon>
        <taxon>Bacillati</taxon>
        <taxon>Actinomycetota</taxon>
        <taxon>Actinomycetes</taxon>
        <taxon>Mycobacteriales</taxon>
        <taxon>Corynebacteriaceae</taxon>
        <taxon>Corynebacterium</taxon>
    </lineage>
</organism>
<dbReference type="SMART" id="SM00943">
    <property type="entry name" value="Prim-Pol"/>
    <property type="match status" value="1"/>
</dbReference>
<proteinExistence type="predicted"/>
<feature type="domain" description="DNA primase/polymerase bifunctional N-terminal" evidence="1">
    <location>
        <begin position="18"/>
        <end position="188"/>
    </location>
</feature>
<evidence type="ECO:0000259" key="1">
    <source>
        <dbReference type="SMART" id="SM00943"/>
    </source>
</evidence>
<evidence type="ECO:0000313" key="2">
    <source>
        <dbReference type="EMBL" id="NLA55828.1"/>
    </source>
</evidence>
<accession>A0A7X6PNF2</accession>
<gene>
    <name evidence="2" type="ORF">GX859_05955</name>
</gene>
<dbReference type="EMBL" id="JAAZHI010000128">
    <property type="protein sequence ID" value="NLA55828.1"/>
    <property type="molecule type" value="Genomic_DNA"/>
</dbReference>